<proteinExistence type="inferred from homology"/>
<dbReference type="EMBL" id="CP083976">
    <property type="protein sequence ID" value="UZF48400.1"/>
    <property type="molecule type" value="Genomic_DNA"/>
</dbReference>
<dbReference type="PRINTS" id="PR00080">
    <property type="entry name" value="SDRFAMILY"/>
</dbReference>
<evidence type="ECO:0000256" key="3">
    <source>
        <dbReference type="ARBA" id="ARBA00023027"/>
    </source>
</evidence>
<evidence type="ECO:0000259" key="4">
    <source>
        <dbReference type="SMART" id="SM00822"/>
    </source>
</evidence>
<evidence type="ECO:0000313" key="6">
    <source>
        <dbReference type="Proteomes" id="UP001162740"/>
    </source>
</evidence>
<dbReference type="PRINTS" id="PR00081">
    <property type="entry name" value="GDHRDH"/>
</dbReference>
<name>A0AA46X2U9_RHORH</name>
<dbReference type="InterPro" id="IPR002347">
    <property type="entry name" value="SDR_fam"/>
</dbReference>
<keyword evidence="5" id="KW-0614">Plasmid</keyword>
<keyword evidence="3" id="KW-0520">NAD</keyword>
<dbReference type="Proteomes" id="UP001162740">
    <property type="component" value="Plasmid pGD02.2.2"/>
</dbReference>
<dbReference type="PROSITE" id="PS00061">
    <property type="entry name" value="ADH_SHORT"/>
    <property type="match status" value="1"/>
</dbReference>
<dbReference type="RefSeq" id="WP_229582917.1">
    <property type="nucleotide sequence ID" value="NZ_CP083976.1"/>
</dbReference>
<sequence>MNVNFDFGGKVALVTGGGSGIGRASSEAFARAGATVAIADISAANGEKATADIRAAGGKAEYFRVDVGDHHDVVKMVGEVVERFGRLDFAHNNAGVEGSHVPLAEIDIDDWKRVIDVDVSSVFYSMRAEIPQMLKQGGGAIVNTASASGLIGGFNLAAYTAAKHGVVGLTKAAALDYGDSGIRINSICPGPIDTPFLDELPEAARNKLFSNTALVRSGQAEEIAAAVLWLCSEGASYVTGTPLAVDGGVTLGGFGTRFADVNPGTLRR</sequence>
<dbReference type="GO" id="GO:0016491">
    <property type="term" value="F:oxidoreductase activity"/>
    <property type="evidence" value="ECO:0007669"/>
    <property type="project" value="UniProtKB-KW"/>
</dbReference>
<evidence type="ECO:0000256" key="2">
    <source>
        <dbReference type="ARBA" id="ARBA00023002"/>
    </source>
</evidence>
<dbReference type="AlphaFoldDB" id="A0AA46X2U9"/>
<dbReference type="SUPFAM" id="SSF51735">
    <property type="entry name" value="NAD(P)-binding Rossmann-fold domains"/>
    <property type="match status" value="1"/>
</dbReference>
<dbReference type="NCBIfam" id="NF005559">
    <property type="entry name" value="PRK07231.1"/>
    <property type="match status" value="1"/>
</dbReference>
<dbReference type="Gene3D" id="3.40.50.720">
    <property type="entry name" value="NAD(P)-binding Rossmann-like Domain"/>
    <property type="match status" value="1"/>
</dbReference>
<evidence type="ECO:0000256" key="1">
    <source>
        <dbReference type="ARBA" id="ARBA00006484"/>
    </source>
</evidence>
<keyword evidence="2" id="KW-0560">Oxidoreductase</keyword>
<comment type="similarity">
    <text evidence="1">Belongs to the short-chain dehydrogenases/reductases (SDR) family.</text>
</comment>
<dbReference type="Pfam" id="PF13561">
    <property type="entry name" value="adh_short_C2"/>
    <property type="match status" value="1"/>
</dbReference>
<accession>A0AA46X2U9</accession>
<dbReference type="SMART" id="SM00822">
    <property type="entry name" value="PKS_KR"/>
    <property type="match status" value="1"/>
</dbReference>
<dbReference type="InterPro" id="IPR057326">
    <property type="entry name" value="KR_dom"/>
</dbReference>
<geneLocation type="plasmid" evidence="5 6">
    <name>pGD02.2.2</name>
</geneLocation>
<dbReference type="CDD" id="cd05233">
    <property type="entry name" value="SDR_c"/>
    <property type="match status" value="1"/>
</dbReference>
<dbReference type="PANTHER" id="PTHR24321">
    <property type="entry name" value="DEHYDROGENASES, SHORT CHAIN"/>
    <property type="match status" value="1"/>
</dbReference>
<reference evidence="5 6" key="1">
    <citation type="journal article" date="2021" name="Front. Microbiol.">
        <title>Bacterial Transformation of Aromatic Monomers in Softwood Black Liquor.</title>
        <authorList>
            <person name="Navas L.E."/>
            <person name="Dexter G."/>
            <person name="Liu J."/>
            <person name="Levy-Booth D."/>
            <person name="Cho M."/>
            <person name="Jang S.K."/>
            <person name="Mansfield S.D."/>
            <person name="Renneckar S."/>
            <person name="Mohn W.W."/>
            <person name="Eltis L.D."/>
        </authorList>
    </citation>
    <scope>NUCLEOTIDE SEQUENCE [LARGE SCALE GENOMIC DNA]</scope>
    <source>
        <strain evidence="5 6">GD02</strain>
    </source>
</reference>
<feature type="domain" description="Ketoreductase" evidence="4">
    <location>
        <begin position="10"/>
        <end position="195"/>
    </location>
</feature>
<dbReference type="InterPro" id="IPR020904">
    <property type="entry name" value="Sc_DH/Rdtase_CS"/>
</dbReference>
<evidence type="ECO:0000313" key="5">
    <source>
        <dbReference type="EMBL" id="UZF48400.1"/>
    </source>
</evidence>
<dbReference type="PANTHER" id="PTHR24321:SF8">
    <property type="entry name" value="ESTRADIOL 17-BETA-DEHYDROGENASE 8-RELATED"/>
    <property type="match status" value="1"/>
</dbReference>
<dbReference type="FunFam" id="3.40.50.720:FF:000084">
    <property type="entry name" value="Short-chain dehydrogenase reductase"/>
    <property type="match status" value="1"/>
</dbReference>
<dbReference type="InterPro" id="IPR036291">
    <property type="entry name" value="NAD(P)-bd_dom_sf"/>
</dbReference>
<protein>
    <submittedName>
        <fullName evidence="5">SDR family oxidoreductase</fullName>
    </submittedName>
</protein>
<gene>
    <name evidence="5" type="ORF">KUM34_028890</name>
</gene>
<organism evidence="5 6">
    <name type="scientific">Rhodococcus rhodochrous</name>
    <dbReference type="NCBI Taxonomy" id="1829"/>
    <lineage>
        <taxon>Bacteria</taxon>
        <taxon>Bacillati</taxon>
        <taxon>Actinomycetota</taxon>
        <taxon>Actinomycetes</taxon>
        <taxon>Mycobacteriales</taxon>
        <taxon>Nocardiaceae</taxon>
        <taxon>Rhodococcus</taxon>
    </lineage>
</organism>